<reference evidence="1 2" key="1">
    <citation type="journal article" date="2019" name="Sci. Rep.">
        <title>Orb-weaving spider Araneus ventricosus genome elucidates the spidroin gene catalogue.</title>
        <authorList>
            <person name="Kono N."/>
            <person name="Nakamura H."/>
            <person name="Ohtoshi R."/>
            <person name="Moran D.A.P."/>
            <person name="Shinohara A."/>
            <person name="Yoshida Y."/>
            <person name="Fujiwara M."/>
            <person name="Mori M."/>
            <person name="Tomita M."/>
            <person name="Arakawa K."/>
        </authorList>
    </citation>
    <scope>NUCLEOTIDE SEQUENCE [LARGE SCALE GENOMIC DNA]</scope>
</reference>
<dbReference type="Proteomes" id="UP000499080">
    <property type="component" value="Unassembled WGS sequence"/>
</dbReference>
<accession>A0A4Y2EIW8</accession>
<evidence type="ECO:0000313" key="1">
    <source>
        <dbReference type="EMBL" id="GBM27794.1"/>
    </source>
</evidence>
<organism evidence="1 2">
    <name type="scientific">Araneus ventricosus</name>
    <name type="common">Orbweaver spider</name>
    <name type="synonym">Epeira ventricosa</name>
    <dbReference type="NCBI Taxonomy" id="182803"/>
    <lineage>
        <taxon>Eukaryota</taxon>
        <taxon>Metazoa</taxon>
        <taxon>Ecdysozoa</taxon>
        <taxon>Arthropoda</taxon>
        <taxon>Chelicerata</taxon>
        <taxon>Arachnida</taxon>
        <taxon>Araneae</taxon>
        <taxon>Araneomorphae</taxon>
        <taxon>Entelegynae</taxon>
        <taxon>Araneoidea</taxon>
        <taxon>Araneidae</taxon>
        <taxon>Araneus</taxon>
    </lineage>
</organism>
<dbReference type="OrthoDB" id="6758798at2759"/>
<dbReference type="AlphaFoldDB" id="A0A4Y2EIW8"/>
<name>A0A4Y2EIW8_ARAVE</name>
<gene>
    <name evidence="1" type="ORF">AVEN_269747_1</name>
</gene>
<comment type="caution">
    <text evidence="1">The sequence shown here is derived from an EMBL/GenBank/DDBJ whole genome shotgun (WGS) entry which is preliminary data.</text>
</comment>
<proteinExistence type="predicted"/>
<keyword evidence="2" id="KW-1185">Reference proteome</keyword>
<protein>
    <submittedName>
        <fullName evidence="1">Uncharacterized protein</fullName>
    </submittedName>
</protein>
<sequence length="135" mass="15394">MQAKLLIYTFLRPVGYNDYDETSIFVFGFHLEEQSFDFKYGRKQETDDEEEENVILTLESEDDDFGSFQQEIEVAEMEEAIYLESSMVDFSTNMFVLIDNVGATGIKAHCSYVCGIQEVDGGEYDLTGLKTTNLS</sequence>
<evidence type="ECO:0000313" key="2">
    <source>
        <dbReference type="Proteomes" id="UP000499080"/>
    </source>
</evidence>
<dbReference type="EMBL" id="BGPR01000594">
    <property type="protein sequence ID" value="GBM27794.1"/>
    <property type="molecule type" value="Genomic_DNA"/>
</dbReference>